<evidence type="ECO:0000313" key="1">
    <source>
        <dbReference type="EMBL" id="KIK20190.1"/>
    </source>
</evidence>
<keyword evidence="2" id="KW-1185">Reference proteome</keyword>
<dbReference type="AlphaFoldDB" id="A0A0C9Y653"/>
<sequence>MSLYSSHGECSASKQVFHSMSGCASQIVCCGCSAEMLVSLLLTPLSVFVLLSSQGRVTDTMCSCSPFEVSLSGKRHH</sequence>
<reference evidence="2" key="2">
    <citation type="submission" date="2015-01" db="EMBL/GenBank/DDBJ databases">
        <title>Evolutionary Origins and Diversification of the Mycorrhizal Mutualists.</title>
        <authorList>
            <consortium name="DOE Joint Genome Institute"/>
            <consortium name="Mycorrhizal Genomics Consortium"/>
            <person name="Kohler A."/>
            <person name="Kuo A."/>
            <person name="Nagy L.G."/>
            <person name="Floudas D."/>
            <person name="Copeland A."/>
            <person name="Barry K.W."/>
            <person name="Cichocki N."/>
            <person name="Veneault-Fourrey C."/>
            <person name="LaButti K."/>
            <person name="Lindquist E.A."/>
            <person name="Lipzen A."/>
            <person name="Lundell T."/>
            <person name="Morin E."/>
            <person name="Murat C."/>
            <person name="Riley R."/>
            <person name="Ohm R."/>
            <person name="Sun H."/>
            <person name="Tunlid A."/>
            <person name="Henrissat B."/>
            <person name="Grigoriev I.V."/>
            <person name="Hibbett D.S."/>
            <person name="Martin F."/>
        </authorList>
    </citation>
    <scope>NUCLEOTIDE SEQUENCE [LARGE SCALE GENOMIC DNA]</scope>
    <source>
        <strain evidence="2">441</strain>
    </source>
</reference>
<name>A0A0C9Y653_9AGAM</name>
<gene>
    <name evidence="1" type="ORF">PISMIDRAFT_597384</name>
</gene>
<dbReference type="EMBL" id="KN833770">
    <property type="protein sequence ID" value="KIK20190.1"/>
    <property type="molecule type" value="Genomic_DNA"/>
</dbReference>
<evidence type="ECO:0000313" key="2">
    <source>
        <dbReference type="Proteomes" id="UP000054018"/>
    </source>
</evidence>
<reference evidence="1 2" key="1">
    <citation type="submission" date="2014-04" db="EMBL/GenBank/DDBJ databases">
        <authorList>
            <consortium name="DOE Joint Genome Institute"/>
            <person name="Kuo A."/>
            <person name="Kohler A."/>
            <person name="Costa M.D."/>
            <person name="Nagy L.G."/>
            <person name="Floudas D."/>
            <person name="Copeland A."/>
            <person name="Barry K.W."/>
            <person name="Cichocki N."/>
            <person name="Veneault-Fourrey C."/>
            <person name="LaButti K."/>
            <person name="Lindquist E.A."/>
            <person name="Lipzen A."/>
            <person name="Lundell T."/>
            <person name="Morin E."/>
            <person name="Murat C."/>
            <person name="Sun H."/>
            <person name="Tunlid A."/>
            <person name="Henrissat B."/>
            <person name="Grigoriev I.V."/>
            <person name="Hibbett D.S."/>
            <person name="Martin F."/>
            <person name="Nordberg H.P."/>
            <person name="Cantor M.N."/>
            <person name="Hua S.X."/>
        </authorList>
    </citation>
    <scope>NUCLEOTIDE SEQUENCE [LARGE SCALE GENOMIC DNA]</scope>
    <source>
        <strain evidence="1 2">441</strain>
    </source>
</reference>
<dbReference type="Proteomes" id="UP000054018">
    <property type="component" value="Unassembled WGS sequence"/>
</dbReference>
<proteinExistence type="predicted"/>
<protein>
    <submittedName>
        <fullName evidence="1">Uncharacterized protein</fullName>
    </submittedName>
</protein>
<organism evidence="1 2">
    <name type="scientific">Pisolithus microcarpus 441</name>
    <dbReference type="NCBI Taxonomy" id="765257"/>
    <lineage>
        <taxon>Eukaryota</taxon>
        <taxon>Fungi</taxon>
        <taxon>Dikarya</taxon>
        <taxon>Basidiomycota</taxon>
        <taxon>Agaricomycotina</taxon>
        <taxon>Agaricomycetes</taxon>
        <taxon>Agaricomycetidae</taxon>
        <taxon>Boletales</taxon>
        <taxon>Sclerodermatineae</taxon>
        <taxon>Pisolithaceae</taxon>
        <taxon>Pisolithus</taxon>
    </lineage>
</organism>
<accession>A0A0C9Y653</accession>
<dbReference type="HOGENOM" id="CLU_2639041_0_0_1"/>